<dbReference type="Pfam" id="PF25162">
    <property type="entry name" value="DUF7827"/>
    <property type="match status" value="1"/>
</dbReference>
<evidence type="ECO:0000256" key="4">
    <source>
        <dbReference type="ARBA" id="ARBA00022475"/>
    </source>
</evidence>
<keyword evidence="11 14" id="KW-0472">Membrane</keyword>
<feature type="region of interest" description="Disordered" evidence="13">
    <location>
        <begin position="82"/>
        <end position="104"/>
    </location>
</feature>
<dbReference type="GO" id="GO:0030115">
    <property type="term" value="C:S-layer"/>
    <property type="evidence" value="ECO:0007669"/>
    <property type="project" value="UniProtKB-SubCell"/>
</dbReference>
<dbReference type="NCBIfam" id="TIGR04207">
    <property type="entry name" value="halo_sig_pep"/>
    <property type="match status" value="1"/>
</dbReference>
<dbReference type="GO" id="GO:0005886">
    <property type="term" value="C:plasma membrane"/>
    <property type="evidence" value="ECO:0007669"/>
    <property type="project" value="UniProtKB-SubCell"/>
</dbReference>
<feature type="transmembrane region" description="Helical" evidence="14">
    <location>
        <begin position="872"/>
        <end position="890"/>
    </location>
</feature>
<feature type="compositionally biased region" description="Low complexity" evidence="13">
    <location>
        <begin position="823"/>
        <end position="858"/>
    </location>
</feature>
<evidence type="ECO:0000313" key="18">
    <source>
        <dbReference type="Proteomes" id="UP000294028"/>
    </source>
</evidence>
<dbReference type="Pfam" id="PF18204">
    <property type="entry name" value="PGF-CTERM"/>
    <property type="match status" value="1"/>
</dbReference>
<feature type="region of interest" description="Disordered" evidence="13">
    <location>
        <begin position="811"/>
        <end position="871"/>
    </location>
</feature>
<evidence type="ECO:0000256" key="13">
    <source>
        <dbReference type="SAM" id="MobiDB-lite"/>
    </source>
</evidence>
<evidence type="ECO:0000256" key="14">
    <source>
        <dbReference type="SAM" id="Phobius"/>
    </source>
</evidence>
<keyword evidence="9" id="KW-0732">Signal</keyword>
<dbReference type="EMBL" id="RZHH01000002">
    <property type="protein sequence ID" value="RYJ13225.1"/>
    <property type="molecule type" value="Genomic_DNA"/>
</dbReference>
<evidence type="ECO:0000256" key="2">
    <source>
        <dbReference type="ARBA" id="ARBA00004237"/>
    </source>
</evidence>
<evidence type="ECO:0000256" key="10">
    <source>
        <dbReference type="ARBA" id="ARBA00022989"/>
    </source>
</evidence>
<keyword evidence="4" id="KW-1003">Cell membrane</keyword>
<evidence type="ECO:0000256" key="11">
    <source>
        <dbReference type="ARBA" id="ARBA00023136"/>
    </source>
</evidence>
<dbReference type="NCBIfam" id="NF045517">
    <property type="entry name" value="halo_surf_dom"/>
    <property type="match status" value="1"/>
</dbReference>
<comment type="subcellular location">
    <subcellularLocation>
        <location evidence="1">Cell membrane</location>
    </subcellularLocation>
    <subcellularLocation>
        <location evidence="2">Secreted</location>
        <location evidence="2">Cell wall</location>
        <location evidence="2">S-layer</location>
    </subcellularLocation>
</comment>
<reference evidence="17 18" key="1">
    <citation type="submission" date="2018-12" db="EMBL/GenBank/DDBJ databases">
        <title>Genome analysis provides insights into bioremediation potentialities of Halogeometricum borinquense strain N11.</title>
        <authorList>
            <person name="Najjari A."/>
            <person name="Youssef N."/>
            <person name="Fhoula I."/>
            <person name="Ben Dhia O."/>
            <person name="Mahjoubi M."/>
            <person name="Ouzari H.I."/>
            <person name="Cherif A."/>
        </authorList>
    </citation>
    <scope>NUCLEOTIDE SEQUENCE [LARGE SCALE GENOMIC DNA]</scope>
    <source>
        <strain evidence="17 18">N11</strain>
    </source>
</reference>
<dbReference type="InterPro" id="IPR026371">
    <property type="entry name" value="PGF_CTERM"/>
</dbReference>
<dbReference type="Proteomes" id="UP000294028">
    <property type="component" value="Unassembled WGS sequence"/>
</dbReference>
<evidence type="ECO:0000259" key="15">
    <source>
        <dbReference type="Pfam" id="PF18204"/>
    </source>
</evidence>
<dbReference type="RefSeq" id="WP_129783661.1">
    <property type="nucleotide sequence ID" value="NZ_RZHH01000002.1"/>
</dbReference>
<protein>
    <submittedName>
        <fullName evidence="17">PGF-CTERM sorting domain-containing protein</fullName>
    </submittedName>
</protein>
<dbReference type="AlphaFoldDB" id="A0A482TJS9"/>
<dbReference type="NCBIfam" id="TIGR04126">
    <property type="entry name" value="PGF_CTERM"/>
    <property type="match status" value="1"/>
</dbReference>
<gene>
    <name evidence="17" type="ORF">ELS19_04055</name>
</gene>
<name>A0A482TJS9_9EURY</name>
<evidence type="ECO:0000256" key="7">
    <source>
        <dbReference type="ARBA" id="ARBA00022601"/>
    </source>
</evidence>
<keyword evidence="8 14" id="KW-0812">Transmembrane</keyword>
<evidence type="ECO:0000259" key="16">
    <source>
        <dbReference type="Pfam" id="PF25162"/>
    </source>
</evidence>
<feature type="domain" description="DUF7827" evidence="16">
    <location>
        <begin position="420"/>
        <end position="536"/>
    </location>
</feature>
<feature type="region of interest" description="Disordered" evidence="13">
    <location>
        <begin position="150"/>
        <end position="169"/>
    </location>
</feature>
<comment type="similarity">
    <text evidence="3">Belongs to the halobacterial S-layer protein family.</text>
</comment>
<evidence type="ECO:0000256" key="6">
    <source>
        <dbReference type="ARBA" id="ARBA00022525"/>
    </source>
</evidence>
<keyword evidence="5" id="KW-0134">Cell wall</keyword>
<keyword evidence="12" id="KW-0325">Glycoprotein</keyword>
<dbReference type="InterPro" id="IPR026452">
    <property type="entry name" value="Surf_glycop_sig_pep"/>
</dbReference>
<keyword evidence="6" id="KW-0964">Secreted</keyword>
<evidence type="ECO:0000256" key="12">
    <source>
        <dbReference type="ARBA" id="ARBA00023180"/>
    </source>
</evidence>
<sequence>MTRNSEQFRAVFLAALMVLSVFAGTIAFTGTAAAEATNIDLGNGNGNQVSVEAGSSAEIDATVTLNDDGAAGFNSTTVWVDEDSDGKLSDGEPNKTVSTSSSPKTVSNIDISGLSAGTYDVSAAETGSSPSAGTVADKNVTDQLEITSSAVPSLQSANHYDNDTSSNTDGEVELAFDEDIASVQKLNVSKEDGNTNLTSSVSIDNGRVVATLNDVYTEDLEVTYKVTDTSGNAHSEDQTADVTFAAVTIKETDSENVYKGSTVAVVANNTATDVEITGADDDNDFFRSGSTGTNSQVYVLDTEDREDGDYDIVFAGDESKNASVTVRDLGLGVDIDDLSVTNADDSKIEGTVTANAGDRPVTIELLNSDEDVEKTIGADLTGQAEYEFEFNASDLDTGNYTVLATDNQSGVESESSSIVVSKAGEGKADIGGDSIITEERGDVANVTVTLQNTDTATLTVGSADVGYRANVTVVDDSGDGQVSVLFNTYTATTGVSGDVFEVANSDDTIDSTDFDSQNTVSSLLDSGEYDIQVQSGTDANPDETQGVGTLVLEERATTAVSSWTAPSGTDFADAGEVREEIASNNLTADDSLAFGDVAVHKLEASGLEGAIDAEDDVTSEFFALQTNDVISLSIEQTEAGANRDPYSLILGADNTTVIEDTENDTYYVYFDTNDVNTTARDLEADDGLTANFTVLADEGNLTTDDEQETVEDEYDLVEAEHTLDDPLNVSAMADQKVMGETTVAPGTELNLRVRSTGDTQPSFLKTSTVYVTENNTFSSMFDFSEQEAGDTYEITVRNGPADDQTVEGTVLAGDETETETVTETENGNETATTTEEPTTETATTTEEPTTETATATEETGGEDTETETGTPGFGAVVAVTALLAAALLAVRRD</sequence>
<dbReference type="InterPro" id="IPR057149">
    <property type="entry name" value="DUF7827"/>
</dbReference>
<evidence type="ECO:0000256" key="1">
    <source>
        <dbReference type="ARBA" id="ARBA00004236"/>
    </source>
</evidence>
<feature type="compositionally biased region" description="Low complexity" evidence="13">
    <location>
        <begin position="94"/>
        <end position="104"/>
    </location>
</feature>
<organism evidence="17 18">
    <name type="scientific">Halogeometricum borinquense</name>
    <dbReference type="NCBI Taxonomy" id="60847"/>
    <lineage>
        <taxon>Archaea</taxon>
        <taxon>Methanobacteriati</taxon>
        <taxon>Methanobacteriota</taxon>
        <taxon>Stenosarchaea group</taxon>
        <taxon>Halobacteria</taxon>
        <taxon>Halobacteriales</taxon>
        <taxon>Haloferacaceae</taxon>
        <taxon>Halogeometricum</taxon>
    </lineage>
</organism>
<keyword evidence="7" id="KW-0701">S-layer</keyword>
<evidence type="ECO:0000256" key="5">
    <source>
        <dbReference type="ARBA" id="ARBA00022512"/>
    </source>
</evidence>
<evidence type="ECO:0000256" key="8">
    <source>
        <dbReference type="ARBA" id="ARBA00022692"/>
    </source>
</evidence>
<comment type="caution">
    <text evidence="17">The sequence shown here is derived from an EMBL/GenBank/DDBJ whole genome shotgun (WGS) entry which is preliminary data.</text>
</comment>
<keyword evidence="10 14" id="KW-1133">Transmembrane helix</keyword>
<feature type="domain" description="PGF-CTERM archaeal protein-sorting signal" evidence="15">
    <location>
        <begin position="870"/>
        <end position="892"/>
    </location>
</feature>
<evidence type="ECO:0000313" key="17">
    <source>
        <dbReference type="EMBL" id="RYJ13225.1"/>
    </source>
</evidence>
<proteinExistence type="inferred from homology"/>
<evidence type="ECO:0000256" key="9">
    <source>
        <dbReference type="ARBA" id="ARBA00022729"/>
    </source>
</evidence>
<accession>A0A482TJS9</accession>
<evidence type="ECO:0000256" key="3">
    <source>
        <dbReference type="ARBA" id="ARBA00009327"/>
    </source>
</evidence>